<feature type="domain" description="ZU5" evidence="15">
    <location>
        <begin position="580"/>
        <end position="723"/>
    </location>
</feature>
<comment type="subcellular location">
    <subcellularLocation>
        <location evidence="12">Cell membrane</location>
        <topology evidence="12">Single-pass type I membrane protein</topology>
    </subcellularLocation>
    <subcellularLocation>
        <location evidence="1">Membrane</location>
        <topology evidence="1">Single-pass type I membrane protein</topology>
    </subcellularLocation>
</comment>
<dbReference type="InterPro" id="IPR036383">
    <property type="entry name" value="TSP1_rpt_sf"/>
</dbReference>
<accession>A0A835NW04</accession>
<evidence type="ECO:0000256" key="8">
    <source>
        <dbReference type="ARBA" id="ARBA00023157"/>
    </source>
</evidence>
<dbReference type="PROSITE" id="PS50092">
    <property type="entry name" value="TSP1"/>
    <property type="match status" value="1"/>
</dbReference>
<reference evidence="17 18" key="2">
    <citation type="journal article" date="2021" name="J. Hered.">
        <title>Feather Gene Expression Elucidates the Developmental Basis of Plumage Iridescence in African Starlings.</title>
        <authorList>
            <person name="Rubenstein D.R."/>
            <person name="Corvelo A."/>
            <person name="MacManes M.D."/>
            <person name="Maia R."/>
            <person name="Narzisi G."/>
            <person name="Rousaki A."/>
            <person name="Vandenabeele P."/>
            <person name="Shawkey M.D."/>
            <person name="Solomon J."/>
        </authorList>
    </citation>
    <scope>NUCLEOTIDE SEQUENCE [LARGE SCALE GENOMIC DNA]</scope>
    <source>
        <strain evidence="17">SS15</strain>
    </source>
</reference>
<dbReference type="SUPFAM" id="SSF48726">
    <property type="entry name" value="Immunoglobulin"/>
    <property type="match status" value="2"/>
</dbReference>
<keyword evidence="11 12" id="KW-0393">Immunoglobulin domain</keyword>
<dbReference type="OrthoDB" id="5973910at2759"/>
<evidence type="ECO:0000256" key="12">
    <source>
        <dbReference type="RuleBase" id="RU367033"/>
    </source>
</evidence>
<dbReference type="PRINTS" id="PR01705">
    <property type="entry name" value="TSP1REPEAT"/>
</dbReference>
<protein>
    <recommendedName>
        <fullName evidence="12">Netrin receptor UNC5</fullName>
    </recommendedName>
</protein>
<comment type="caution">
    <text evidence="16">The sequence shown here is derived from an EMBL/GenBank/DDBJ whole genome shotgun (WGS) entry which is preliminary data.</text>
</comment>
<dbReference type="FunFam" id="2.60.40.10:FF:000039">
    <property type="entry name" value="Unc-5 netrin receptor C"/>
    <property type="match status" value="1"/>
</dbReference>
<dbReference type="InterPro" id="IPR057755">
    <property type="entry name" value="UNC5A-D-like_N"/>
</dbReference>
<dbReference type="InterPro" id="IPR033772">
    <property type="entry name" value="UPA"/>
</dbReference>
<evidence type="ECO:0000256" key="11">
    <source>
        <dbReference type="ARBA" id="ARBA00023319"/>
    </source>
</evidence>
<dbReference type="Pfam" id="PF17217">
    <property type="entry name" value="UPA"/>
    <property type="match status" value="1"/>
</dbReference>
<keyword evidence="10" id="KW-0325">Glycoprotein</keyword>
<dbReference type="InterPro" id="IPR000906">
    <property type="entry name" value="ZU5_dom"/>
</dbReference>
<feature type="domain" description="Ig-like" evidence="14">
    <location>
        <begin position="148"/>
        <end position="231"/>
    </location>
</feature>
<feature type="transmembrane region" description="Helical" evidence="12">
    <location>
        <begin position="443"/>
        <end position="467"/>
    </location>
</feature>
<dbReference type="SMART" id="SM00408">
    <property type="entry name" value="IGc2"/>
    <property type="match status" value="1"/>
</dbReference>
<feature type="compositionally biased region" description="Polar residues" evidence="13">
    <location>
        <begin position="17"/>
        <end position="29"/>
    </location>
</feature>
<dbReference type="FunFam" id="2.20.100.10:FF:000008">
    <property type="entry name" value="Unc-5 netrin receptor C"/>
    <property type="match status" value="1"/>
</dbReference>
<dbReference type="Pfam" id="PF07679">
    <property type="entry name" value="I-set"/>
    <property type="match status" value="1"/>
</dbReference>
<evidence type="ECO:0000256" key="2">
    <source>
        <dbReference type="ARBA" id="ARBA00009844"/>
    </source>
</evidence>
<dbReference type="PROSITE" id="PS50835">
    <property type="entry name" value="IG_LIKE"/>
    <property type="match status" value="1"/>
</dbReference>
<dbReference type="PROSITE" id="PS51145">
    <property type="entry name" value="ZU5"/>
    <property type="match status" value="1"/>
</dbReference>
<dbReference type="EMBL" id="JADDUC010000031">
    <property type="protein sequence ID" value="KAG0123049.1"/>
    <property type="molecule type" value="Genomic_DNA"/>
</dbReference>
<evidence type="ECO:0000259" key="14">
    <source>
        <dbReference type="PROSITE" id="PS50835"/>
    </source>
</evidence>
<dbReference type="GO" id="GO:0033564">
    <property type="term" value="P:anterior/posterior axon guidance"/>
    <property type="evidence" value="ECO:0007669"/>
    <property type="project" value="TreeGrafter"/>
</dbReference>
<dbReference type="SMART" id="SM00409">
    <property type="entry name" value="IG"/>
    <property type="match status" value="1"/>
</dbReference>
<comment type="function">
    <text evidence="12">Receptor for netrin required for axon guidance. Mediates axon repulsion of neuronal growth cones in the developing nervous system upon ligand binding.</text>
</comment>
<dbReference type="FunFam" id="2.60.40.10:FF:000037">
    <property type="entry name" value="Unc-5 netrin receptor C"/>
    <property type="match status" value="1"/>
</dbReference>
<dbReference type="EMBL" id="JADDUC020000016">
    <property type="protein sequence ID" value="KAI1234190.1"/>
    <property type="molecule type" value="Genomic_DNA"/>
</dbReference>
<sequence>MSQPGHVEVAEPHLPTGAQQSATVANPASGASSDLLPHFQLEPEDVYIVKNKAVSLACRATPATQIYFKCNGEWVHQGDHVTQHSTDRSTGLPVMEVRIEVTRQQVEKIFGLEEYWCQCVAWSSSGTTKSQKAFVRIAYLRKNFEQEPTAREVSIEQGIVLPCRPPEGIPPAEVEWLRNEELVDPALDANVYVTPEHSLVLRQARLADTANYTCVAKNIVARRRSASAAITVYVNGGWSTWTQWSGCSTSCGRGWQKRSRTCTNPTPLNGGAFCEGQNVQKTACTTLCPGTCPARGTATAPSCRCCTPHCAHCSPCPHQMSCPPIPLCVRLCRPRGREGGWQQGPDPKLCLQWTAPGRSGASGRSAGPNAPTGAAASARNQRHATEAGIVMVPSWTPATAPPSSAPTVSTVGMAGLSPGRGDREVTMSADALPHAAASGAEDVALYVGLVAVAVCLVLLLLVGVLVYCRKKGGLDADVADSSILTAGFQPVSIKPSKADNPSLLTIQPDLSTTTMTYQGSLCPRQDGPAKLQLPNGHLLSPLGAGRHTLHHSSPTAEGADFVARLSTQSYFRSLPRGTNNMAYGTFNFLGGRLMIPNTGISLLIPPDAIPRGKIYEVYLTLHKQEEVRLPLAGCQTLLSPIVSCGPPGVLLTRPAILAMGHCVEASAENWSIRLKKQSCEGTWEDVLQLGAEPCTELYYCQLEAQACYVFTEQLGRFALVGESLSMAASKRLKLVLFAPAACPSLEYNIRVYCLSDTQDVLKEVIQLEKQLGGQLIGAPRVLHFKDSYHNLRLSIHDMPSSLWKSKLLASYQEIPFYHIWSGLQPFLHCTFTLERLSTSTCELACKIWVWQVEGDGQSFTVNFNIAKDTRFSDWLVPDEVGTPALVGPSAFKIPFLIRQKIISSLDPPGTRGADWRTLAQKLNLDSHLSFFASKASPTAMILNLWEARHFPNGNLSQLAAAVAEVGKQDGALFSEAEC</sequence>
<name>A0A835NW04_9PASS</name>
<evidence type="ECO:0000256" key="4">
    <source>
        <dbReference type="ARBA" id="ARBA00022692"/>
    </source>
</evidence>
<evidence type="ECO:0000256" key="5">
    <source>
        <dbReference type="ARBA" id="ARBA00022729"/>
    </source>
</evidence>
<dbReference type="SUPFAM" id="SSF82895">
    <property type="entry name" value="TSP-1 type 1 repeat"/>
    <property type="match status" value="1"/>
</dbReference>
<dbReference type="SUPFAM" id="SSF47986">
    <property type="entry name" value="DEATH domain"/>
    <property type="match status" value="1"/>
</dbReference>
<evidence type="ECO:0000256" key="6">
    <source>
        <dbReference type="ARBA" id="ARBA00022989"/>
    </source>
</evidence>
<dbReference type="Pfam" id="PF00531">
    <property type="entry name" value="Death"/>
    <property type="match status" value="1"/>
</dbReference>
<dbReference type="GO" id="GO:0005886">
    <property type="term" value="C:plasma membrane"/>
    <property type="evidence" value="ECO:0007669"/>
    <property type="project" value="UniProtKB-SubCell"/>
</dbReference>
<gene>
    <name evidence="17" type="ORF">IHE44_0003907</name>
    <name evidence="16" type="ORF">IHE44_007986</name>
</gene>
<evidence type="ECO:0000256" key="3">
    <source>
        <dbReference type="ARBA" id="ARBA00022473"/>
    </source>
</evidence>
<dbReference type="PANTHER" id="PTHR12582:SF4">
    <property type="entry name" value="NETRIN RECEPTOR UNC5A"/>
    <property type="match status" value="1"/>
</dbReference>
<dbReference type="CDD" id="cd08800">
    <property type="entry name" value="Death_UNC5A"/>
    <property type="match status" value="1"/>
</dbReference>
<dbReference type="InterPro" id="IPR003598">
    <property type="entry name" value="Ig_sub2"/>
</dbReference>
<proteinExistence type="inferred from homology"/>
<evidence type="ECO:0000256" key="13">
    <source>
        <dbReference type="SAM" id="MobiDB-lite"/>
    </source>
</evidence>
<dbReference type="InterPro" id="IPR037936">
    <property type="entry name" value="UNC5A-D"/>
</dbReference>
<dbReference type="FunFam" id="1.10.533.10:FF:000001">
    <property type="entry name" value="Unc-5 netrin receptor B"/>
    <property type="match status" value="1"/>
</dbReference>
<keyword evidence="5" id="KW-0732">Signal</keyword>
<keyword evidence="9 12" id="KW-0675">Receptor</keyword>
<dbReference type="PANTHER" id="PTHR12582">
    <property type="entry name" value="NETRIN RECEPTOR UNC5"/>
    <property type="match status" value="1"/>
</dbReference>
<dbReference type="InterPro" id="IPR007110">
    <property type="entry name" value="Ig-like_dom"/>
</dbReference>
<dbReference type="Pfam" id="PF25609">
    <property type="entry name" value="Unc5_NetrinR_N"/>
    <property type="match status" value="1"/>
</dbReference>
<dbReference type="InterPro" id="IPR013783">
    <property type="entry name" value="Ig-like_fold"/>
</dbReference>
<evidence type="ECO:0000313" key="16">
    <source>
        <dbReference type="EMBL" id="KAG0123049.1"/>
    </source>
</evidence>
<keyword evidence="4 12" id="KW-0812">Transmembrane</keyword>
<dbReference type="SMART" id="SM00209">
    <property type="entry name" value="TSP1"/>
    <property type="match status" value="1"/>
</dbReference>
<dbReference type="InterPro" id="IPR000884">
    <property type="entry name" value="TSP1_rpt"/>
</dbReference>
<dbReference type="AlphaFoldDB" id="A0A835NW04"/>
<evidence type="ECO:0000313" key="18">
    <source>
        <dbReference type="Proteomes" id="UP000618051"/>
    </source>
</evidence>
<dbReference type="InterPro" id="IPR011029">
    <property type="entry name" value="DEATH-like_dom_sf"/>
</dbReference>
<evidence type="ECO:0000256" key="10">
    <source>
        <dbReference type="ARBA" id="ARBA00023180"/>
    </source>
</evidence>
<dbReference type="FunFam" id="2.60.220.30:FF:000003">
    <property type="entry name" value="Unc-5 netrin receptor C"/>
    <property type="match status" value="1"/>
</dbReference>
<dbReference type="Pfam" id="PF00090">
    <property type="entry name" value="TSP_1"/>
    <property type="match status" value="1"/>
</dbReference>
<keyword evidence="18" id="KW-1185">Reference proteome</keyword>
<dbReference type="InterPro" id="IPR000488">
    <property type="entry name" value="Death_dom"/>
</dbReference>
<dbReference type="InterPro" id="IPR042155">
    <property type="entry name" value="Death_UNC5A"/>
</dbReference>
<feature type="compositionally biased region" description="Low complexity" evidence="13">
    <location>
        <begin position="355"/>
        <end position="371"/>
    </location>
</feature>
<dbReference type="Gene3D" id="2.60.220.30">
    <property type="match status" value="1"/>
</dbReference>
<evidence type="ECO:0000256" key="1">
    <source>
        <dbReference type="ARBA" id="ARBA00004479"/>
    </source>
</evidence>
<evidence type="ECO:0000313" key="17">
    <source>
        <dbReference type="EMBL" id="KAI1234190.1"/>
    </source>
</evidence>
<dbReference type="Gene3D" id="2.20.100.10">
    <property type="entry name" value="Thrombospondin type-1 (TSP1) repeat"/>
    <property type="match status" value="1"/>
</dbReference>
<evidence type="ECO:0000256" key="9">
    <source>
        <dbReference type="ARBA" id="ARBA00023170"/>
    </source>
</evidence>
<evidence type="ECO:0000256" key="7">
    <source>
        <dbReference type="ARBA" id="ARBA00023136"/>
    </source>
</evidence>
<dbReference type="Gene3D" id="1.10.533.10">
    <property type="entry name" value="Death Domain, Fas"/>
    <property type="match status" value="1"/>
</dbReference>
<keyword evidence="6 12" id="KW-1133">Transmembrane helix</keyword>
<reference evidence="16" key="1">
    <citation type="submission" date="2020-10" db="EMBL/GenBank/DDBJ databases">
        <title>Feather gene expression reveals the developmental basis of iridescence in African starlings.</title>
        <authorList>
            <person name="Rubenstein D.R."/>
        </authorList>
    </citation>
    <scope>NUCLEOTIDE SEQUENCE</scope>
    <source>
        <strain evidence="16">SS15</strain>
        <tissue evidence="16">Liver</tissue>
    </source>
</reference>
<dbReference type="SMART" id="SM00218">
    <property type="entry name" value="ZU5"/>
    <property type="match status" value="1"/>
</dbReference>
<dbReference type="GO" id="GO:0005042">
    <property type="term" value="F:netrin receptor activity"/>
    <property type="evidence" value="ECO:0007669"/>
    <property type="project" value="UniProtKB-UniRule"/>
</dbReference>
<dbReference type="InterPro" id="IPR036179">
    <property type="entry name" value="Ig-like_dom_sf"/>
</dbReference>
<reference evidence="17" key="3">
    <citation type="submission" date="2022-01" db="EMBL/GenBank/DDBJ databases">
        <authorList>
            <person name="Rubenstein D.R."/>
        </authorList>
    </citation>
    <scope>NUCLEOTIDE SEQUENCE</scope>
    <source>
        <strain evidence="17">SS15</strain>
        <tissue evidence="17">Liver</tissue>
    </source>
</reference>
<comment type="similarity">
    <text evidence="2 12">Belongs to the unc-5 family.</text>
</comment>
<dbReference type="Gene3D" id="2.60.40.10">
    <property type="entry name" value="Immunoglobulins"/>
    <property type="match status" value="2"/>
</dbReference>
<keyword evidence="3 12" id="KW-0217">Developmental protein</keyword>
<dbReference type="InterPro" id="IPR013098">
    <property type="entry name" value="Ig_I-set"/>
</dbReference>
<dbReference type="SMART" id="SM00005">
    <property type="entry name" value="DEATH"/>
    <property type="match status" value="1"/>
</dbReference>
<organism evidence="16">
    <name type="scientific">Lamprotornis superbus</name>
    <dbReference type="NCBI Taxonomy" id="245042"/>
    <lineage>
        <taxon>Eukaryota</taxon>
        <taxon>Metazoa</taxon>
        <taxon>Chordata</taxon>
        <taxon>Craniata</taxon>
        <taxon>Vertebrata</taxon>
        <taxon>Euteleostomi</taxon>
        <taxon>Archelosauria</taxon>
        <taxon>Archosauria</taxon>
        <taxon>Dinosauria</taxon>
        <taxon>Saurischia</taxon>
        <taxon>Theropoda</taxon>
        <taxon>Coelurosauria</taxon>
        <taxon>Aves</taxon>
        <taxon>Neognathae</taxon>
        <taxon>Neoaves</taxon>
        <taxon>Telluraves</taxon>
        <taxon>Australaves</taxon>
        <taxon>Passeriformes</taxon>
        <taxon>Sturnidae</taxon>
        <taxon>Lamprotornis</taxon>
    </lineage>
</organism>
<keyword evidence="8" id="KW-1015">Disulfide bond</keyword>
<dbReference type="InterPro" id="IPR003599">
    <property type="entry name" value="Ig_sub"/>
</dbReference>
<feature type="region of interest" description="Disordered" evidence="13">
    <location>
        <begin position="1"/>
        <end position="29"/>
    </location>
</feature>
<feature type="region of interest" description="Disordered" evidence="13">
    <location>
        <begin position="353"/>
        <end position="380"/>
    </location>
</feature>
<dbReference type="Proteomes" id="UP000618051">
    <property type="component" value="Unassembled WGS sequence"/>
</dbReference>
<evidence type="ECO:0000259" key="15">
    <source>
        <dbReference type="PROSITE" id="PS51145"/>
    </source>
</evidence>
<dbReference type="Pfam" id="PF00791">
    <property type="entry name" value="ZU5"/>
    <property type="match status" value="1"/>
</dbReference>
<keyword evidence="7 12" id="KW-0472">Membrane</keyword>